<dbReference type="Gene3D" id="3.30.9.10">
    <property type="entry name" value="D-Amino Acid Oxidase, subunit A, domain 2"/>
    <property type="match status" value="1"/>
</dbReference>
<feature type="domain" description="FAD dependent oxidoreductase" evidence="3">
    <location>
        <begin position="47"/>
        <end position="403"/>
    </location>
</feature>
<dbReference type="Proteomes" id="UP000054740">
    <property type="component" value="Unassembled WGS sequence"/>
</dbReference>
<dbReference type="Gene3D" id="3.50.50.60">
    <property type="entry name" value="FAD/NAD(P)-binding domain"/>
    <property type="match status" value="1"/>
</dbReference>
<keyword evidence="1" id="KW-0560">Oxidoreductase</keyword>
<protein>
    <submittedName>
        <fullName evidence="4">FAD dependent oxidoreductase</fullName>
    </submittedName>
</protein>
<dbReference type="GO" id="GO:0016491">
    <property type="term" value="F:oxidoreductase activity"/>
    <property type="evidence" value="ECO:0007669"/>
    <property type="project" value="UniProtKB-KW"/>
</dbReference>
<evidence type="ECO:0000313" key="5">
    <source>
        <dbReference type="Proteomes" id="UP000054740"/>
    </source>
</evidence>
<dbReference type="AlphaFoldDB" id="A0A158J7K6"/>
<dbReference type="PANTHER" id="PTHR13847">
    <property type="entry name" value="SARCOSINE DEHYDROGENASE-RELATED"/>
    <property type="match status" value="1"/>
</dbReference>
<dbReference type="SUPFAM" id="SSF51905">
    <property type="entry name" value="FAD/NAD(P)-binding domain"/>
    <property type="match status" value="1"/>
</dbReference>
<gene>
    <name evidence="4" type="ORF">AWB70_06029</name>
</gene>
<keyword evidence="5" id="KW-1185">Reference proteome</keyword>
<reference evidence="5" key="1">
    <citation type="submission" date="2016-01" db="EMBL/GenBank/DDBJ databases">
        <authorList>
            <person name="Peeters C."/>
        </authorList>
    </citation>
    <scope>NUCLEOTIDE SEQUENCE [LARGE SCALE GENOMIC DNA]</scope>
</reference>
<dbReference type="EMBL" id="FCNY02000021">
    <property type="protein sequence ID" value="SAL64806.1"/>
    <property type="molecule type" value="Genomic_DNA"/>
</dbReference>
<accession>A0A158J7K6</accession>
<dbReference type="Pfam" id="PF01266">
    <property type="entry name" value="DAO"/>
    <property type="match status" value="1"/>
</dbReference>
<evidence type="ECO:0000256" key="2">
    <source>
        <dbReference type="SAM" id="MobiDB-lite"/>
    </source>
</evidence>
<sequence length="449" mass="49168">MAAVPNLHKRITVEPPRTEPTDSGWYLTSGPALPLKAQEGDVSCECLVIGAGWMGLHAARRYAELRPQAKVILVDAGRIGNNASGRCMGFAIDLAHNPRKRDFVEDDQGNRDELHVNTEGIAYIKSAVDELGVDCDWDPQGKYHSAASSSGVQDLVEFSKALDRLGQKYSWVEREEMQDITGSKHYIKALHHPGTVLIQPAKYLKNAARKLPSNVTIYENTAVRSALFGNSHHLFETAAGTIKANKVIICTAGYLQNFGFFPNSAIPVYTFASMTRPLTEKELASVGSHQTYGLIPANSFGTTVRRTFDNRLYLRNVYSYATHFKTTIDDVMSARKHQQVSFDRRWPELSKMGFEASWGGLLTLSQNGGMAWGELAPNVYGAAFCNGTGIARGTAFGKAVAELAAGMRSRSIDILKTKTPPSRAYPTLITSLGVKFVTGSRFKKAGVEV</sequence>
<feature type="region of interest" description="Disordered" evidence="2">
    <location>
        <begin position="1"/>
        <end position="24"/>
    </location>
</feature>
<evidence type="ECO:0000256" key="1">
    <source>
        <dbReference type="ARBA" id="ARBA00023002"/>
    </source>
</evidence>
<dbReference type="PANTHER" id="PTHR13847:SF281">
    <property type="entry name" value="FAD DEPENDENT OXIDOREDUCTASE DOMAIN-CONTAINING PROTEIN"/>
    <property type="match status" value="1"/>
</dbReference>
<proteinExistence type="predicted"/>
<dbReference type="RefSeq" id="WP_235024391.1">
    <property type="nucleotide sequence ID" value="NZ_FCNY02000021.1"/>
</dbReference>
<dbReference type="GO" id="GO:0005737">
    <property type="term" value="C:cytoplasm"/>
    <property type="evidence" value="ECO:0007669"/>
    <property type="project" value="TreeGrafter"/>
</dbReference>
<name>A0A158J7K6_CABCO</name>
<dbReference type="InterPro" id="IPR036188">
    <property type="entry name" value="FAD/NAD-bd_sf"/>
</dbReference>
<evidence type="ECO:0000313" key="4">
    <source>
        <dbReference type="EMBL" id="SAL64806.1"/>
    </source>
</evidence>
<dbReference type="InterPro" id="IPR006076">
    <property type="entry name" value="FAD-dep_OxRdtase"/>
</dbReference>
<evidence type="ECO:0000259" key="3">
    <source>
        <dbReference type="Pfam" id="PF01266"/>
    </source>
</evidence>
<organism evidence="4 5">
    <name type="scientific">Caballeronia cordobensis</name>
    <name type="common">Burkholderia cordobensis</name>
    <dbReference type="NCBI Taxonomy" id="1353886"/>
    <lineage>
        <taxon>Bacteria</taxon>
        <taxon>Pseudomonadati</taxon>
        <taxon>Pseudomonadota</taxon>
        <taxon>Betaproteobacteria</taxon>
        <taxon>Burkholderiales</taxon>
        <taxon>Burkholderiaceae</taxon>
        <taxon>Caballeronia</taxon>
    </lineage>
</organism>